<feature type="domain" description="Thoeris protein ThsA Macro" evidence="2">
    <location>
        <begin position="86"/>
        <end position="271"/>
    </location>
</feature>
<evidence type="ECO:0000313" key="4">
    <source>
        <dbReference type="Proteomes" id="UP001060150"/>
    </source>
</evidence>
<keyword evidence="1" id="KW-0472">Membrane</keyword>
<name>A0ABY5N4R9_9ACTN</name>
<dbReference type="InterPro" id="IPR045535">
    <property type="entry name" value="ThsA_Macro"/>
</dbReference>
<keyword evidence="1" id="KW-0812">Transmembrane</keyword>
<keyword evidence="4" id="KW-1185">Reference proteome</keyword>
<gene>
    <name evidence="3" type="ORF">NRO40_12185</name>
</gene>
<reference evidence="3" key="1">
    <citation type="submission" date="2022-08" db="EMBL/GenBank/DDBJ databases">
        <title>Streptomyces changanensis sp. nov., an actinomycete isolated from soil.</title>
        <authorList>
            <person name="Wu H."/>
            <person name="Han L."/>
        </authorList>
    </citation>
    <scope>NUCLEOTIDE SEQUENCE</scope>
    <source>
        <strain evidence="3">HL-66</strain>
    </source>
</reference>
<protein>
    <submittedName>
        <fullName evidence="3">DUF6430 domain-containing protein</fullName>
    </submittedName>
</protein>
<organism evidence="3 4">
    <name type="scientific">Streptomyces changanensis</name>
    <dbReference type="NCBI Taxonomy" id="2964669"/>
    <lineage>
        <taxon>Bacteria</taxon>
        <taxon>Bacillati</taxon>
        <taxon>Actinomycetota</taxon>
        <taxon>Actinomycetes</taxon>
        <taxon>Kitasatosporales</taxon>
        <taxon>Streptomycetaceae</taxon>
        <taxon>Streptomyces</taxon>
    </lineage>
</organism>
<evidence type="ECO:0000256" key="1">
    <source>
        <dbReference type="SAM" id="Phobius"/>
    </source>
</evidence>
<dbReference type="RefSeq" id="WP_257375407.1">
    <property type="nucleotide sequence ID" value="NZ_CP102332.1"/>
</dbReference>
<accession>A0ABY5N4R9</accession>
<keyword evidence="1" id="KW-1133">Transmembrane helix</keyword>
<evidence type="ECO:0000313" key="3">
    <source>
        <dbReference type="EMBL" id="UUS31515.1"/>
    </source>
</evidence>
<dbReference type="Proteomes" id="UP001060150">
    <property type="component" value="Chromosome"/>
</dbReference>
<sequence>MVRVRRGAREVMLTRQGVGAIASASLAAFGILSAAFQVALAVWPSLTQHDIWILILLAISCLTVGVWHTWPKFETDHRYRYPDFAIQVKCGDVLDEPENVIIGFTDTFDTDLEGGIVISPRSVQGQFQKKYYTGCTGDLDFHLDRRLSGIQPSASEDVENKRMGKRDRYPIGTTIMLERSGKRFYAVAYGYMRNDLRVSCSVDALWASLTAAWNSVRIHGGLDPVAIPVIGSELARVGSLDRTSLIKMIALSFVASSREEIVSRKLTIVVHPKDRHAVNLVDVERFLRTL</sequence>
<proteinExistence type="predicted"/>
<feature type="transmembrane region" description="Helical" evidence="1">
    <location>
        <begin position="21"/>
        <end position="45"/>
    </location>
</feature>
<feature type="transmembrane region" description="Helical" evidence="1">
    <location>
        <begin position="51"/>
        <end position="70"/>
    </location>
</feature>
<dbReference type="EMBL" id="CP102332">
    <property type="protein sequence ID" value="UUS31515.1"/>
    <property type="molecule type" value="Genomic_DNA"/>
</dbReference>
<evidence type="ECO:0000259" key="2">
    <source>
        <dbReference type="Pfam" id="PF20016"/>
    </source>
</evidence>
<dbReference type="Pfam" id="PF20016">
    <property type="entry name" value="ThsA_Macro"/>
    <property type="match status" value="1"/>
</dbReference>